<dbReference type="GO" id="GO:1902554">
    <property type="term" value="C:serine/threonine protein kinase complex"/>
    <property type="evidence" value="ECO:0007669"/>
    <property type="project" value="TreeGrafter"/>
</dbReference>
<organism evidence="3 4">
    <name type="scientific">Owenia fusiformis</name>
    <name type="common">Polychaete worm</name>
    <dbReference type="NCBI Taxonomy" id="6347"/>
    <lineage>
        <taxon>Eukaryota</taxon>
        <taxon>Metazoa</taxon>
        <taxon>Spiralia</taxon>
        <taxon>Lophotrochozoa</taxon>
        <taxon>Annelida</taxon>
        <taxon>Polychaeta</taxon>
        <taxon>Sedentaria</taxon>
        <taxon>Canalipalpata</taxon>
        <taxon>Sabellida</taxon>
        <taxon>Oweniida</taxon>
        <taxon>Oweniidae</taxon>
        <taxon>Owenia</taxon>
    </lineage>
</organism>
<evidence type="ECO:0000313" key="4">
    <source>
        <dbReference type="Proteomes" id="UP000749559"/>
    </source>
</evidence>
<dbReference type="Pfam" id="PF00069">
    <property type="entry name" value="Pkinase"/>
    <property type="match status" value="1"/>
</dbReference>
<feature type="domain" description="Protein kinase" evidence="2">
    <location>
        <begin position="11"/>
        <end position="301"/>
    </location>
</feature>
<dbReference type="InterPro" id="IPR000719">
    <property type="entry name" value="Prot_kinase_dom"/>
</dbReference>
<comment type="similarity">
    <text evidence="1">Belongs to the protein kinase superfamily. STE Ser/Thr protein kinase family. STE20 subfamily.</text>
</comment>
<gene>
    <name evidence="3" type="ORF">OFUS_LOCUS2279</name>
</gene>
<protein>
    <recommendedName>
        <fullName evidence="2">Protein kinase domain-containing protein</fullName>
    </recommendedName>
</protein>
<dbReference type="PROSITE" id="PS50011">
    <property type="entry name" value="PROTEIN_KINASE_DOM"/>
    <property type="match status" value="1"/>
</dbReference>
<dbReference type="PANTHER" id="PTHR48014">
    <property type="entry name" value="SERINE/THREONINE-PROTEIN KINASE FRAY2"/>
    <property type="match status" value="1"/>
</dbReference>
<keyword evidence="4" id="KW-1185">Reference proteome</keyword>
<dbReference type="GO" id="GO:0004672">
    <property type="term" value="F:protein kinase activity"/>
    <property type="evidence" value="ECO:0007669"/>
    <property type="project" value="InterPro"/>
</dbReference>
<proteinExistence type="inferred from homology"/>
<dbReference type="EMBL" id="CAIIXF020000001">
    <property type="protein sequence ID" value="CAH1774910.1"/>
    <property type="molecule type" value="Genomic_DNA"/>
</dbReference>
<reference evidence="3" key="1">
    <citation type="submission" date="2022-03" db="EMBL/GenBank/DDBJ databases">
        <authorList>
            <person name="Martin C."/>
        </authorList>
    </citation>
    <scope>NUCLEOTIDE SEQUENCE</scope>
</reference>
<evidence type="ECO:0000256" key="1">
    <source>
        <dbReference type="ARBA" id="ARBA00008874"/>
    </source>
</evidence>
<dbReference type="PANTHER" id="PTHR48014:SF21">
    <property type="entry name" value="SERINE_THREONINE-PROTEIN KINASE FRAY2"/>
    <property type="match status" value="1"/>
</dbReference>
<dbReference type="Gene3D" id="1.10.510.10">
    <property type="entry name" value="Transferase(Phosphotransferase) domain 1"/>
    <property type="match status" value="1"/>
</dbReference>
<dbReference type="GO" id="GO:0005524">
    <property type="term" value="F:ATP binding"/>
    <property type="evidence" value="ECO:0007669"/>
    <property type="project" value="InterPro"/>
</dbReference>
<name>A0A8S4N3N8_OWEFU</name>
<dbReference type="Proteomes" id="UP000749559">
    <property type="component" value="Unassembled WGS sequence"/>
</dbReference>
<dbReference type="InterPro" id="IPR011009">
    <property type="entry name" value="Kinase-like_dom_sf"/>
</dbReference>
<dbReference type="AlphaFoldDB" id="A0A8S4N3N8"/>
<dbReference type="GO" id="GO:0043539">
    <property type="term" value="F:protein serine/threonine kinase activator activity"/>
    <property type="evidence" value="ECO:0007669"/>
    <property type="project" value="InterPro"/>
</dbReference>
<dbReference type="InterPro" id="IPR047173">
    <property type="entry name" value="STRAD_A/B-like"/>
</dbReference>
<evidence type="ECO:0000313" key="3">
    <source>
        <dbReference type="EMBL" id="CAH1774910.1"/>
    </source>
</evidence>
<dbReference type="OrthoDB" id="840771at2759"/>
<dbReference type="GO" id="GO:0006611">
    <property type="term" value="P:protein export from nucleus"/>
    <property type="evidence" value="ECO:0007669"/>
    <property type="project" value="TreeGrafter"/>
</dbReference>
<dbReference type="SUPFAM" id="SSF56112">
    <property type="entry name" value="Protein kinase-like (PK-like)"/>
    <property type="match status" value="1"/>
</dbReference>
<evidence type="ECO:0000259" key="2">
    <source>
        <dbReference type="PROSITE" id="PS50011"/>
    </source>
</evidence>
<accession>A0A8S4N3N8</accession>
<dbReference type="Gene3D" id="3.30.200.20">
    <property type="entry name" value="Phosphorylase Kinase, domain 1"/>
    <property type="match status" value="1"/>
</dbReference>
<sequence length="355" mass="40257">MVDYQPVPSHYQLLTVIGKGCEEAASISLAKHLPSGTVVSIKRINLEMIENDFNIVKTEILMTRQLQQDNLLTYYCTFVHGRYIWCVMPLMEYGSCKDLIHAHFTEGLPELAIAYILRDVLMALDYLHTRGIIHRSVKASHILLSEDGRAYLGGLHYSHDMVFNGQRARKVHHFPVRAAASLNWHSPELLEQNMNGYDTKSDIYSLGITACELANGATPFQDLPPMQMLLEKLSGTVPRLLDANTLPETLDMEQEQGELHNDTALFQRSFTPHFHNFVHLCLQADPFQRPNAAQLLNHPYLKRAKRKSSADNLPTLLQPVKPLSPEAILPRDTCDVEDLAEKMSEVEVEEASWIF</sequence>
<comment type="caution">
    <text evidence="3">The sequence shown here is derived from an EMBL/GenBank/DDBJ whole genome shotgun (WGS) entry which is preliminary data.</text>
</comment>